<accession>A0A8S9HFI1</accession>
<name>A0A8S9HFI1_BRACR</name>
<evidence type="ECO:0000313" key="1">
    <source>
        <dbReference type="EMBL" id="KAF2555406.1"/>
    </source>
</evidence>
<protein>
    <submittedName>
        <fullName evidence="1">Uncharacterized protein</fullName>
    </submittedName>
</protein>
<proteinExistence type="predicted"/>
<dbReference type="AlphaFoldDB" id="A0A8S9HFI1"/>
<dbReference type="Proteomes" id="UP000712281">
    <property type="component" value="Unassembled WGS sequence"/>
</dbReference>
<reference evidence="1" key="1">
    <citation type="submission" date="2019-12" db="EMBL/GenBank/DDBJ databases">
        <title>Genome sequencing and annotation of Brassica cretica.</title>
        <authorList>
            <person name="Studholme D.J."/>
            <person name="Sarris P.F."/>
        </authorList>
    </citation>
    <scope>NUCLEOTIDE SEQUENCE</scope>
    <source>
        <strain evidence="1">PFS-001/15</strain>
        <tissue evidence="1">Leaf</tissue>
    </source>
</reference>
<evidence type="ECO:0000313" key="2">
    <source>
        <dbReference type="Proteomes" id="UP000712281"/>
    </source>
</evidence>
<comment type="caution">
    <text evidence="1">The sequence shown here is derived from an EMBL/GenBank/DDBJ whole genome shotgun (WGS) entry which is preliminary data.</text>
</comment>
<sequence length="62" mass="6808">MWLFVTVPIQQTSRVDSVLAESHSSPQLRTRSGWVLAVTAFKTDGMVRITNRLDGPPPSVLG</sequence>
<organism evidence="1 2">
    <name type="scientific">Brassica cretica</name>
    <name type="common">Mustard</name>
    <dbReference type="NCBI Taxonomy" id="69181"/>
    <lineage>
        <taxon>Eukaryota</taxon>
        <taxon>Viridiplantae</taxon>
        <taxon>Streptophyta</taxon>
        <taxon>Embryophyta</taxon>
        <taxon>Tracheophyta</taxon>
        <taxon>Spermatophyta</taxon>
        <taxon>Magnoliopsida</taxon>
        <taxon>eudicotyledons</taxon>
        <taxon>Gunneridae</taxon>
        <taxon>Pentapetalae</taxon>
        <taxon>rosids</taxon>
        <taxon>malvids</taxon>
        <taxon>Brassicales</taxon>
        <taxon>Brassicaceae</taxon>
        <taxon>Brassiceae</taxon>
        <taxon>Brassica</taxon>
    </lineage>
</organism>
<gene>
    <name evidence="1" type="ORF">F2Q68_00017261</name>
</gene>
<dbReference type="EMBL" id="QGKW02001940">
    <property type="protein sequence ID" value="KAF2555406.1"/>
    <property type="molecule type" value="Genomic_DNA"/>
</dbReference>